<proteinExistence type="predicted"/>
<organism evidence="1 2">
    <name type="scientific">Ditylenchus dipsaci</name>
    <dbReference type="NCBI Taxonomy" id="166011"/>
    <lineage>
        <taxon>Eukaryota</taxon>
        <taxon>Metazoa</taxon>
        <taxon>Ecdysozoa</taxon>
        <taxon>Nematoda</taxon>
        <taxon>Chromadorea</taxon>
        <taxon>Rhabditida</taxon>
        <taxon>Tylenchina</taxon>
        <taxon>Tylenchomorpha</taxon>
        <taxon>Sphaerularioidea</taxon>
        <taxon>Anguinidae</taxon>
        <taxon>Anguininae</taxon>
        <taxon>Ditylenchus</taxon>
    </lineage>
</organism>
<keyword evidence="1" id="KW-1185">Reference proteome</keyword>
<reference evidence="2" key="1">
    <citation type="submission" date="2022-11" db="UniProtKB">
        <authorList>
            <consortium name="WormBaseParasite"/>
        </authorList>
    </citation>
    <scope>IDENTIFICATION</scope>
</reference>
<accession>A0A915EL27</accession>
<evidence type="ECO:0000313" key="1">
    <source>
        <dbReference type="Proteomes" id="UP000887574"/>
    </source>
</evidence>
<evidence type="ECO:0000313" key="2">
    <source>
        <dbReference type="WBParaSite" id="jg7028"/>
    </source>
</evidence>
<dbReference type="WBParaSite" id="jg7028">
    <property type="protein sequence ID" value="jg7028"/>
    <property type="gene ID" value="jg7028"/>
</dbReference>
<name>A0A915EL27_9BILA</name>
<dbReference type="Proteomes" id="UP000887574">
    <property type="component" value="Unplaced"/>
</dbReference>
<dbReference type="AlphaFoldDB" id="A0A915EL27"/>
<protein>
    <submittedName>
        <fullName evidence="2">Uncharacterized protein</fullName>
    </submittedName>
</protein>
<sequence>MDILKGMNLRALFLFTSIISSRQIIPKFIRKQQNPVGGNSSKRTGSEEEPAATYSSIFSQNIYARKNLKVPILSSMCGNIFLMCMSV</sequence>